<accession>V5I8P1</accession>
<feature type="transmembrane region" description="Helical" evidence="5">
    <location>
        <begin position="205"/>
        <end position="227"/>
    </location>
</feature>
<feature type="transmembrane region" description="Helical" evidence="5">
    <location>
        <begin position="94"/>
        <end position="111"/>
    </location>
</feature>
<evidence type="ECO:0000256" key="4">
    <source>
        <dbReference type="ARBA" id="ARBA00023136"/>
    </source>
</evidence>
<feature type="transmembrane region" description="Helical" evidence="5">
    <location>
        <begin position="146"/>
        <end position="169"/>
    </location>
</feature>
<dbReference type="AlphaFoldDB" id="V5I8P1"/>
<dbReference type="InterPro" id="IPR020846">
    <property type="entry name" value="MFS_dom"/>
</dbReference>
<evidence type="ECO:0000256" key="1">
    <source>
        <dbReference type="ARBA" id="ARBA00004141"/>
    </source>
</evidence>
<dbReference type="InterPro" id="IPR005829">
    <property type="entry name" value="Sugar_transporter_CS"/>
</dbReference>
<keyword evidence="3 5" id="KW-1133">Transmembrane helix</keyword>
<dbReference type="GO" id="GO:0022857">
    <property type="term" value="F:transmembrane transporter activity"/>
    <property type="evidence" value="ECO:0007669"/>
    <property type="project" value="InterPro"/>
</dbReference>
<dbReference type="Pfam" id="PF00083">
    <property type="entry name" value="Sugar_tr"/>
    <property type="match status" value="1"/>
</dbReference>
<feature type="transmembrane region" description="Helical" evidence="5">
    <location>
        <begin position="181"/>
        <end position="199"/>
    </location>
</feature>
<dbReference type="SUPFAM" id="SSF103473">
    <property type="entry name" value="MFS general substrate transporter"/>
    <property type="match status" value="1"/>
</dbReference>
<dbReference type="PROSITE" id="PS50850">
    <property type="entry name" value="MFS"/>
    <property type="match status" value="1"/>
</dbReference>
<reference evidence="7" key="1">
    <citation type="submission" date="2013-07" db="EMBL/GenBank/DDBJ databases">
        <title>Midgut Transcriptome Profiling of Anoplphora glabripennis, a Lignocellulose Degrading, Wood-Boring Cerambycid.</title>
        <authorList>
            <person name="Scully E.D."/>
            <person name="Hoover K."/>
            <person name="Carlson J.E."/>
            <person name="Tien M."/>
            <person name="Geib S.M."/>
        </authorList>
    </citation>
    <scope>NUCLEOTIDE SEQUENCE</scope>
</reference>
<dbReference type="InterPro" id="IPR005828">
    <property type="entry name" value="MFS_sugar_transport-like"/>
</dbReference>
<feature type="transmembrane region" description="Helical" evidence="5">
    <location>
        <begin position="44"/>
        <end position="66"/>
    </location>
</feature>
<evidence type="ECO:0000256" key="2">
    <source>
        <dbReference type="ARBA" id="ARBA00022692"/>
    </source>
</evidence>
<dbReference type="Gene3D" id="1.20.1250.20">
    <property type="entry name" value="MFS general substrate transporter like domains"/>
    <property type="match status" value="1"/>
</dbReference>
<evidence type="ECO:0000256" key="3">
    <source>
        <dbReference type="ARBA" id="ARBA00022989"/>
    </source>
</evidence>
<evidence type="ECO:0000313" key="7">
    <source>
        <dbReference type="EMBL" id="JAB64121.1"/>
    </source>
</evidence>
<keyword evidence="4 5" id="KW-0472">Membrane</keyword>
<dbReference type="OrthoDB" id="6696619at2759"/>
<feature type="domain" description="Major facilitator superfamily (MFS) profile" evidence="6">
    <location>
        <begin position="45"/>
        <end position="258"/>
    </location>
</feature>
<comment type="subcellular location">
    <subcellularLocation>
        <location evidence="1">Membrane</location>
        <topology evidence="1">Multi-pass membrane protein</topology>
    </subcellularLocation>
</comment>
<dbReference type="PROSITE" id="PS00216">
    <property type="entry name" value="SUGAR_TRANSPORT_1"/>
    <property type="match status" value="1"/>
</dbReference>
<gene>
    <name evidence="7" type="primary">TRE11</name>
</gene>
<name>V5I8P1_ANOGL</name>
<dbReference type="EMBL" id="GALX01004345">
    <property type="protein sequence ID" value="JAB64121.1"/>
    <property type="molecule type" value="Transcribed_RNA"/>
</dbReference>
<protein>
    <submittedName>
        <fullName evidence="7">Facilitated trehalose transporter Tret1-1</fullName>
    </submittedName>
</protein>
<dbReference type="InterPro" id="IPR036259">
    <property type="entry name" value="MFS_trans_sf"/>
</dbReference>
<dbReference type="InterPro" id="IPR050549">
    <property type="entry name" value="MFS_Trehalose_Transporter"/>
</dbReference>
<proteinExistence type="predicted"/>
<evidence type="ECO:0000256" key="5">
    <source>
        <dbReference type="SAM" id="Phobius"/>
    </source>
</evidence>
<keyword evidence="2 5" id="KW-0812">Transmembrane</keyword>
<organism evidence="7">
    <name type="scientific">Anoplophora glabripennis</name>
    <name type="common">Asian longhorn beetle</name>
    <name type="synonym">Anoplophora nobilis</name>
    <dbReference type="NCBI Taxonomy" id="217634"/>
    <lineage>
        <taxon>Eukaryota</taxon>
        <taxon>Metazoa</taxon>
        <taxon>Ecdysozoa</taxon>
        <taxon>Arthropoda</taxon>
        <taxon>Hexapoda</taxon>
        <taxon>Insecta</taxon>
        <taxon>Pterygota</taxon>
        <taxon>Neoptera</taxon>
        <taxon>Endopterygota</taxon>
        <taxon>Coleoptera</taxon>
        <taxon>Polyphaga</taxon>
        <taxon>Cucujiformia</taxon>
        <taxon>Chrysomeloidea</taxon>
        <taxon>Cerambycidae</taxon>
        <taxon>Lamiinae</taxon>
        <taxon>Lamiini</taxon>
        <taxon>Anoplophora</taxon>
    </lineage>
</organism>
<feature type="transmembrane region" description="Helical" evidence="5">
    <location>
        <begin position="123"/>
        <end position="140"/>
    </location>
</feature>
<dbReference type="PANTHER" id="PTHR48021">
    <property type="match status" value="1"/>
</dbReference>
<evidence type="ECO:0000259" key="6">
    <source>
        <dbReference type="PROSITE" id="PS50850"/>
    </source>
</evidence>
<sequence length="258" mass="28486">METDFSNEKYYNKLKEVVYIPPSEEDNKPQLLQLENNNKYKDSYFLYLSAFTADLVAFATGCHMAWCSPALAKLQETDPNVNPLGEAVSSIQESWIASLVSLGAAVGPLFIGKLADNLGRKKTLILLSLPMLVAFITLAFSNNITLFYVARFVGGLGVGSSFAILPMYLGEITENHNRGKFGCIMAVFITLGILYPFVVGPLVSLRLFSFSCAIPLMLFLIFFSLFIPESPIFLISNNCSEEAKEALMKLRSKSSSQV</sequence>
<dbReference type="PROSITE" id="PS00217">
    <property type="entry name" value="SUGAR_TRANSPORT_2"/>
    <property type="match status" value="1"/>
</dbReference>
<dbReference type="PANTHER" id="PTHR48021:SF47">
    <property type="entry name" value="GH17672P"/>
    <property type="match status" value="1"/>
</dbReference>
<dbReference type="GO" id="GO:0016020">
    <property type="term" value="C:membrane"/>
    <property type="evidence" value="ECO:0007669"/>
    <property type="project" value="UniProtKB-SubCell"/>
</dbReference>